<organism evidence="8 9">
    <name type="scientific">Vitis vinifera</name>
    <name type="common">Grape</name>
    <dbReference type="NCBI Taxonomy" id="29760"/>
    <lineage>
        <taxon>Eukaryota</taxon>
        <taxon>Viridiplantae</taxon>
        <taxon>Streptophyta</taxon>
        <taxon>Embryophyta</taxon>
        <taxon>Tracheophyta</taxon>
        <taxon>Spermatophyta</taxon>
        <taxon>Magnoliopsida</taxon>
        <taxon>eudicotyledons</taxon>
        <taxon>Gunneridae</taxon>
        <taxon>Pentapetalae</taxon>
        <taxon>rosids</taxon>
        <taxon>Vitales</taxon>
        <taxon>Vitaceae</taxon>
        <taxon>Viteae</taxon>
        <taxon>Vitis</taxon>
    </lineage>
</organism>
<reference evidence="8 9" key="1">
    <citation type="journal article" date="2018" name="PLoS Genet.">
        <title>Population sequencing reveals clonal diversity and ancestral inbreeding in the grapevine cultivar Chardonnay.</title>
        <authorList>
            <person name="Roach M.J."/>
            <person name="Johnson D.L."/>
            <person name="Bohlmann J."/>
            <person name="van Vuuren H.J."/>
            <person name="Jones S.J."/>
            <person name="Pretorius I.S."/>
            <person name="Schmidt S.A."/>
            <person name="Borneman A.R."/>
        </authorList>
    </citation>
    <scope>NUCLEOTIDE SEQUENCE [LARGE SCALE GENOMIC DNA]</scope>
    <source>
        <strain evidence="9">cv. Chardonnay</strain>
        <tissue evidence="8">Leaf</tissue>
    </source>
</reference>
<dbReference type="AlphaFoldDB" id="A0A438E8L3"/>
<protein>
    <submittedName>
        <fullName evidence="8">Uncharacterized protein</fullName>
    </submittedName>
</protein>
<comment type="subcellular location">
    <subcellularLocation>
        <location evidence="2">Cytoplasm</location>
    </subcellularLocation>
    <subcellularLocation>
        <location evidence="1">Nucleus</location>
    </subcellularLocation>
</comment>
<comment type="similarity">
    <text evidence="3">Belongs to the exportin family.</text>
</comment>
<dbReference type="Proteomes" id="UP000288805">
    <property type="component" value="Unassembled WGS sequence"/>
</dbReference>
<evidence type="ECO:0000313" key="9">
    <source>
        <dbReference type="Proteomes" id="UP000288805"/>
    </source>
</evidence>
<dbReference type="GO" id="GO:0005634">
    <property type="term" value="C:nucleus"/>
    <property type="evidence" value="ECO:0007669"/>
    <property type="project" value="UniProtKB-SubCell"/>
</dbReference>
<keyword evidence="5" id="KW-0963">Cytoplasm</keyword>
<gene>
    <name evidence="8" type="ORF">CK203_112525</name>
</gene>
<evidence type="ECO:0000256" key="2">
    <source>
        <dbReference type="ARBA" id="ARBA00004496"/>
    </source>
</evidence>
<evidence type="ECO:0000313" key="8">
    <source>
        <dbReference type="EMBL" id="RVW44117.1"/>
    </source>
</evidence>
<keyword evidence="6" id="KW-0653">Protein transport</keyword>
<dbReference type="GO" id="GO:0005737">
    <property type="term" value="C:cytoplasm"/>
    <property type="evidence" value="ECO:0007669"/>
    <property type="project" value="UniProtKB-SubCell"/>
</dbReference>
<dbReference type="OrthoDB" id="5548448at2759"/>
<comment type="caution">
    <text evidence="8">The sequence shown here is derived from an EMBL/GenBank/DDBJ whole genome shotgun (WGS) entry which is preliminary data.</text>
</comment>
<evidence type="ECO:0000256" key="7">
    <source>
        <dbReference type="ARBA" id="ARBA00023242"/>
    </source>
</evidence>
<dbReference type="EMBL" id="QGNW01001362">
    <property type="protein sequence ID" value="RVW44117.1"/>
    <property type="molecule type" value="Genomic_DNA"/>
</dbReference>
<evidence type="ECO:0000256" key="4">
    <source>
        <dbReference type="ARBA" id="ARBA00022448"/>
    </source>
</evidence>
<keyword evidence="4" id="KW-0813">Transport</keyword>
<evidence type="ECO:0000256" key="1">
    <source>
        <dbReference type="ARBA" id="ARBA00004123"/>
    </source>
</evidence>
<dbReference type="PANTHER" id="PTHR12596:SF1">
    <property type="entry name" value="EXPORTIN-4"/>
    <property type="match status" value="1"/>
</dbReference>
<dbReference type="InterPro" id="IPR044189">
    <property type="entry name" value="XPO4/7-like"/>
</dbReference>
<dbReference type="GO" id="GO:0015031">
    <property type="term" value="P:protein transport"/>
    <property type="evidence" value="ECO:0007669"/>
    <property type="project" value="UniProtKB-KW"/>
</dbReference>
<keyword evidence="7" id="KW-0539">Nucleus</keyword>
<proteinExistence type="inferred from homology"/>
<dbReference type="GO" id="GO:0005049">
    <property type="term" value="F:nuclear export signal receptor activity"/>
    <property type="evidence" value="ECO:0007669"/>
    <property type="project" value="InterPro"/>
</dbReference>
<accession>A0A438E8L3</accession>
<evidence type="ECO:0000256" key="6">
    <source>
        <dbReference type="ARBA" id="ARBA00022927"/>
    </source>
</evidence>
<evidence type="ECO:0000256" key="5">
    <source>
        <dbReference type="ARBA" id="ARBA00022490"/>
    </source>
</evidence>
<evidence type="ECO:0000256" key="3">
    <source>
        <dbReference type="ARBA" id="ARBA00009466"/>
    </source>
</evidence>
<sequence length="302" mass="34078">MNLIKIDAINITLVKDSWRELANAFANGRTLFSLHSTHQRSLAQTLVLSASGMRNPEASNQYVRDLTSHMTAYLVEMSNKNDLKNFSQQPDIILSVSCLLERLRGAARALEPRTQKAIYEMGSLSNHPGQWFETCGTDVIFKGTADHGKQNCGLVLHVQWGTFLEALGGKFMFQLGCFLLSVHWEEHDLIDHSHLFYAGSLRRRKGVLWATTSNGFVKLNFDGCLDNPVQGLEGCLGISLWHNVGMFLLLSSSLRPSFAVPLAKHEARHVMPVIGCEKEDFWEELGVIRGLWEDSWWHRRGL</sequence>
<name>A0A438E8L3_VITVI</name>
<dbReference type="PANTHER" id="PTHR12596">
    <property type="entry name" value="EXPORTIN 4,7-RELATED"/>
    <property type="match status" value="1"/>
</dbReference>